<accession>A0ABD2Q843</accession>
<organism evidence="2 3">
    <name type="scientific">Cichlidogyrus casuarinus</name>
    <dbReference type="NCBI Taxonomy" id="1844966"/>
    <lineage>
        <taxon>Eukaryota</taxon>
        <taxon>Metazoa</taxon>
        <taxon>Spiralia</taxon>
        <taxon>Lophotrochozoa</taxon>
        <taxon>Platyhelminthes</taxon>
        <taxon>Monogenea</taxon>
        <taxon>Monopisthocotylea</taxon>
        <taxon>Dactylogyridea</taxon>
        <taxon>Ancyrocephalidae</taxon>
        <taxon>Cichlidogyrus</taxon>
    </lineage>
</organism>
<evidence type="ECO:0000256" key="1">
    <source>
        <dbReference type="SAM" id="MobiDB-lite"/>
    </source>
</evidence>
<protein>
    <submittedName>
        <fullName evidence="2">Uncharacterized protein</fullName>
    </submittedName>
</protein>
<keyword evidence="3" id="KW-1185">Reference proteome</keyword>
<feature type="region of interest" description="Disordered" evidence="1">
    <location>
        <begin position="1"/>
        <end position="26"/>
    </location>
</feature>
<dbReference type="EMBL" id="JBJKFK010000772">
    <property type="protein sequence ID" value="KAL3315342.1"/>
    <property type="molecule type" value="Genomic_DNA"/>
</dbReference>
<dbReference type="Proteomes" id="UP001626550">
    <property type="component" value="Unassembled WGS sequence"/>
</dbReference>
<proteinExistence type="predicted"/>
<comment type="caution">
    <text evidence="2">The sequence shown here is derived from an EMBL/GenBank/DDBJ whole genome shotgun (WGS) entry which is preliminary data.</text>
</comment>
<sequence>MQPGNLPPHYGQQQMQAQEQMMNPNPQIRTMNAQQQQARQNMNRMQVVPNPQQYTPTNQPIDPMNYQMMQQKAQQPPADQNYSKSKSFVPLKTLQAKIFA</sequence>
<reference evidence="2 3" key="1">
    <citation type="submission" date="2024-11" db="EMBL/GenBank/DDBJ databases">
        <title>Adaptive evolution of stress response genes in parasites aligns with host niche diversity.</title>
        <authorList>
            <person name="Hahn C."/>
            <person name="Resl P."/>
        </authorList>
    </citation>
    <scope>NUCLEOTIDE SEQUENCE [LARGE SCALE GENOMIC DNA]</scope>
    <source>
        <strain evidence="2">EGGRZ-B1_66</strain>
        <tissue evidence="2">Body</tissue>
    </source>
</reference>
<evidence type="ECO:0000313" key="2">
    <source>
        <dbReference type="EMBL" id="KAL3315342.1"/>
    </source>
</evidence>
<gene>
    <name evidence="2" type="ORF">Ciccas_006029</name>
</gene>
<evidence type="ECO:0000313" key="3">
    <source>
        <dbReference type="Proteomes" id="UP001626550"/>
    </source>
</evidence>
<name>A0ABD2Q843_9PLAT</name>
<dbReference type="AlphaFoldDB" id="A0ABD2Q843"/>
<feature type="compositionally biased region" description="Low complexity" evidence="1">
    <location>
        <begin position="12"/>
        <end position="26"/>
    </location>
</feature>